<evidence type="ECO:0000313" key="2">
    <source>
        <dbReference type="Proteomes" id="UP001652582"/>
    </source>
</evidence>
<sequence>MNLYAIFAFITTILAASWVLADKGICDPEEIENEASEVVVAFEQAGSNLPAAPSEFLGVKFLAAEPKLGECLSPERFIFSPTAFVYDADPKINYTVVFVMPSAVAPVLSDVLISLCMNVDGATLSVYAGNRVVAPWIFVNPAPGSAQWVYGLLYKQRRSINLFDSTLIDLSIRRVNFNLAELVAKYSLGDPVAGIVWKTAVPKNYGKNCGVELGCVKNSACKYY</sequence>
<protein>
    <submittedName>
        <fullName evidence="3">Uncharacterized protein LOC112052685</fullName>
    </submittedName>
</protein>
<dbReference type="RefSeq" id="XP_023947630.2">
    <property type="nucleotide sequence ID" value="XM_024091862.2"/>
</dbReference>
<gene>
    <name evidence="3" type="primary">LOC112052685</name>
</gene>
<dbReference type="Proteomes" id="UP001652582">
    <property type="component" value="Chromosome 20"/>
</dbReference>
<dbReference type="OrthoDB" id="6700855at2759"/>
<evidence type="ECO:0000313" key="3">
    <source>
        <dbReference type="RefSeq" id="XP_023947630.2"/>
    </source>
</evidence>
<proteinExistence type="predicted"/>
<organism evidence="2 3">
    <name type="scientific">Bicyclus anynana</name>
    <name type="common">Squinting bush brown butterfly</name>
    <dbReference type="NCBI Taxonomy" id="110368"/>
    <lineage>
        <taxon>Eukaryota</taxon>
        <taxon>Metazoa</taxon>
        <taxon>Ecdysozoa</taxon>
        <taxon>Arthropoda</taxon>
        <taxon>Hexapoda</taxon>
        <taxon>Insecta</taxon>
        <taxon>Pterygota</taxon>
        <taxon>Neoptera</taxon>
        <taxon>Endopterygota</taxon>
        <taxon>Lepidoptera</taxon>
        <taxon>Glossata</taxon>
        <taxon>Ditrysia</taxon>
        <taxon>Papilionoidea</taxon>
        <taxon>Nymphalidae</taxon>
        <taxon>Satyrinae</taxon>
        <taxon>Satyrini</taxon>
        <taxon>Mycalesina</taxon>
        <taxon>Bicyclus</taxon>
    </lineage>
</organism>
<dbReference type="SUPFAM" id="SSF49777">
    <property type="entry name" value="PEBP-like"/>
    <property type="match status" value="1"/>
</dbReference>
<evidence type="ECO:0000256" key="1">
    <source>
        <dbReference type="SAM" id="SignalP"/>
    </source>
</evidence>
<dbReference type="AlphaFoldDB" id="A0A6J1NIR3"/>
<reference evidence="3" key="1">
    <citation type="submission" date="2025-08" db="UniProtKB">
        <authorList>
            <consortium name="RefSeq"/>
        </authorList>
    </citation>
    <scope>IDENTIFICATION</scope>
</reference>
<dbReference type="Gene3D" id="3.90.280.10">
    <property type="entry name" value="PEBP-like"/>
    <property type="match status" value="1"/>
</dbReference>
<feature type="signal peptide" evidence="1">
    <location>
        <begin position="1"/>
        <end position="21"/>
    </location>
</feature>
<feature type="chain" id="PRO_5045904886" evidence="1">
    <location>
        <begin position="22"/>
        <end position="224"/>
    </location>
</feature>
<dbReference type="GeneID" id="112052685"/>
<dbReference type="InterPro" id="IPR036610">
    <property type="entry name" value="PEBP-like_sf"/>
</dbReference>
<dbReference type="KEGG" id="bany:112052685"/>
<name>A0A6J1NIR3_BICAN</name>
<keyword evidence="1" id="KW-0732">Signal</keyword>
<accession>A0A6J1NIR3</accession>
<keyword evidence="2" id="KW-1185">Reference proteome</keyword>